<dbReference type="SUPFAM" id="SSF54862">
    <property type="entry name" value="4Fe-4S ferredoxins"/>
    <property type="match status" value="1"/>
</dbReference>
<dbReference type="Gene3D" id="3.30.70.3270">
    <property type="match status" value="1"/>
</dbReference>
<feature type="compositionally biased region" description="Low complexity" evidence="12">
    <location>
        <begin position="159"/>
        <end position="169"/>
    </location>
</feature>
<keyword evidence="6" id="KW-1278">Translocase</keyword>
<dbReference type="InterPro" id="IPR017900">
    <property type="entry name" value="4Fe4S_Fe_S_CS"/>
</dbReference>
<dbReference type="PROSITE" id="PS00198">
    <property type="entry name" value="4FE4S_FER_1"/>
    <property type="match status" value="2"/>
</dbReference>
<dbReference type="GO" id="GO:0051539">
    <property type="term" value="F:4 iron, 4 sulfur cluster binding"/>
    <property type="evidence" value="ECO:0007669"/>
    <property type="project" value="UniProtKB-KW"/>
</dbReference>
<dbReference type="PANTHER" id="PTHR10849">
    <property type="entry name" value="NADH DEHYDROGENASE UBIQUINONE IRON-SULFUR PROTEIN 8, MITOCHONDRIAL"/>
    <property type="match status" value="1"/>
</dbReference>
<feature type="region of interest" description="Disordered" evidence="12">
    <location>
        <begin position="151"/>
        <end position="194"/>
    </location>
</feature>
<accession>C9LCZ1</accession>
<sequence>MQDKNYIQGLLCGVKTLAVGLRTTMRELFTKKITQQYPENRKELVMFDRFRGSLVMPHNENNEHKCVGCGLCMMACPNNSINVVTEMVATPDGKKKKQLLRHEYNLGSCMFCMLCVRACPHDAITFDQSFENAVFDRSKLILQLNQPGSRLLEKPARSAAPKAATPADDATTKPKDKPMAEAEAETKTDNTPSK</sequence>
<keyword evidence="15" id="KW-1185">Reference proteome</keyword>
<feature type="domain" description="4Fe-4S ferredoxin-type" evidence="13">
    <location>
        <begin position="57"/>
        <end position="86"/>
    </location>
</feature>
<evidence type="ECO:0000256" key="1">
    <source>
        <dbReference type="ARBA" id="ARBA00022475"/>
    </source>
</evidence>
<keyword evidence="2" id="KW-0004">4Fe-4S</keyword>
<evidence type="ECO:0000256" key="2">
    <source>
        <dbReference type="ARBA" id="ARBA00022485"/>
    </source>
</evidence>
<dbReference type="EMBL" id="ACIJ02000001">
    <property type="protein sequence ID" value="EEX73032.1"/>
    <property type="molecule type" value="Genomic_DNA"/>
</dbReference>
<keyword evidence="7" id="KW-0408">Iron</keyword>
<evidence type="ECO:0000313" key="14">
    <source>
        <dbReference type="EMBL" id="EEX73032.1"/>
    </source>
</evidence>
<keyword evidence="11" id="KW-0472">Membrane</keyword>
<dbReference type="PROSITE" id="PS51379">
    <property type="entry name" value="4FE4S_FER_2"/>
    <property type="match status" value="2"/>
</dbReference>
<evidence type="ECO:0000256" key="9">
    <source>
        <dbReference type="ARBA" id="ARBA00023027"/>
    </source>
</evidence>
<reference evidence="14" key="1">
    <citation type="submission" date="2009-09" db="EMBL/GenBank/DDBJ databases">
        <authorList>
            <person name="Weinstock G."/>
            <person name="Sodergren E."/>
            <person name="Clifton S."/>
            <person name="Fulton L."/>
            <person name="Fulton B."/>
            <person name="Courtney L."/>
            <person name="Fronick C."/>
            <person name="Harrison M."/>
            <person name="Strong C."/>
            <person name="Farmer C."/>
            <person name="Delahaunty K."/>
            <person name="Markovic C."/>
            <person name="Hall O."/>
            <person name="Minx P."/>
            <person name="Tomlinson C."/>
            <person name="Mitreva M."/>
            <person name="Nelson J."/>
            <person name="Hou S."/>
            <person name="Wollam A."/>
            <person name="Pepin K.H."/>
            <person name="Johnson M."/>
            <person name="Bhonagiri V."/>
            <person name="Nash W.E."/>
            <person name="Warren W."/>
            <person name="Chinwalla A."/>
            <person name="Mardis E.R."/>
            <person name="Wilson R.K."/>
        </authorList>
    </citation>
    <scope>NUCLEOTIDE SEQUENCE [LARGE SCALE GENOMIC DNA]</scope>
    <source>
        <strain evidence="14">ATCC 51259</strain>
    </source>
</reference>
<dbReference type="GO" id="GO:0016651">
    <property type="term" value="F:oxidoreductase activity, acting on NAD(P)H"/>
    <property type="evidence" value="ECO:0007669"/>
    <property type="project" value="InterPro"/>
</dbReference>
<comment type="caution">
    <text evidence="14">The sequence shown here is derived from an EMBL/GenBank/DDBJ whole genome shotgun (WGS) entry which is preliminary data.</text>
</comment>
<keyword evidence="3" id="KW-0874">Quinone</keyword>
<keyword evidence="4" id="KW-0479">Metal-binding</keyword>
<dbReference type="HOGENOM" id="CLU_067218_4_3_10"/>
<name>C9LCZ1_9BACT</name>
<dbReference type="Proteomes" id="UP000003460">
    <property type="component" value="Unassembled WGS sequence"/>
</dbReference>
<organism evidence="14 15">
    <name type="scientific">Alloprevotella tannerae ATCC 51259</name>
    <dbReference type="NCBI Taxonomy" id="626522"/>
    <lineage>
        <taxon>Bacteria</taxon>
        <taxon>Pseudomonadati</taxon>
        <taxon>Bacteroidota</taxon>
        <taxon>Bacteroidia</taxon>
        <taxon>Bacteroidales</taxon>
        <taxon>Prevotellaceae</taxon>
        <taxon>Alloprevotella</taxon>
    </lineage>
</organism>
<evidence type="ECO:0000256" key="4">
    <source>
        <dbReference type="ARBA" id="ARBA00022723"/>
    </source>
</evidence>
<dbReference type="RefSeq" id="WP_006253789.1">
    <property type="nucleotide sequence ID" value="NZ_GG700642.1"/>
</dbReference>
<dbReference type="STRING" id="626522.GCWU000325_00019"/>
<dbReference type="AlphaFoldDB" id="C9LCZ1"/>
<proteinExistence type="predicted"/>
<evidence type="ECO:0000256" key="8">
    <source>
        <dbReference type="ARBA" id="ARBA00023014"/>
    </source>
</evidence>
<dbReference type="GO" id="GO:0016020">
    <property type="term" value="C:membrane"/>
    <property type="evidence" value="ECO:0007669"/>
    <property type="project" value="InterPro"/>
</dbReference>
<dbReference type="InterPro" id="IPR010226">
    <property type="entry name" value="NADH_quinone_OxRdtase_chainI"/>
</dbReference>
<feature type="compositionally biased region" description="Basic and acidic residues" evidence="12">
    <location>
        <begin position="170"/>
        <end position="188"/>
    </location>
</feature>
<evidence type="ECO:0000256" key="10">
    <source>
        <dbReference type="ARBA" id="ARBA00023075"/>
    </source>
</evidence>
<evidence type="ECO:0000256" key="12">
    <source>
        <dbReference type="SAM" id="MobiDB-lite"/>
    </source>
</evidence>
<evidence type="ECO:0000256" key="3">
    <source>
        <dbReference type="ARBA" id="ARBA00022719"/>
    </source>
</evidence>
<keyword evidence="10" id="KW-0830">Ubiquinone</keyword>
<evidence type="ECO:0000256" key="5">
    <source>
        <dbReference type="ARBA" id="ARBA00022737"/>
    </source>
</evidence>
<dbReference type="GO" id="GO:0046872">
    <property type="term" value="F:metal ion binding"/>
    <property type="evidence" value="ECO:0007669"/>
    <property type="project" value="UniProtKB-KW"/>
</dbReference>
<dbReference type="eggNOG" id="COG1143">
    <property type="taxonomic scope" value="Bacteria"/>
</dbReference>
<protein>
    <submittedName>
        <fullName evidence="14">4Fe-4S binding domain protein</fullName>
    </submittedName>
</protein>
<dbReference type="InterPro" id="IPR017896">
    <property type="entry name" value="4Fe4S_Fe-S-bd"/>
</dbReference>
<evidence type="ECO:0000256" key="11">
    <source>
        <dbReference type="ARBA" id="ARBA00023136"/>
    </source>
</evidence>
<evidence type="ECO:0000256" key="7">
    <source>
        <dbReference type="ARBA" id="ARBA00023004"/>
    </source>
</evidence>
<dbReference type="Pfam" id="PF12838">
    <property type="entry name" value="Fer4_7"/>
    <property type="match status" value="1"/>
</dbReference>
<dbReference type="GO" id="GO:0048038">
    <property type="term" value="F:quinone binding"/>
    <property type="evidence" value="ECO:0007669"/>
    <property type="project" value="UniProtKB-KW"/>
</dbReference>
<keyword evidence="9" id="KW-0520">NAD</keyword>
<evidence type="ECO:0000256" key="6">
    <source>
        <dbReference type="ARBA" id="ARBA00022967"/>
    </source>
</evidence>
<keyword evidence="1" id="KW-1003">Cell membrane</keyword>
<gene>
    <name evidence="14" type="ORF">GCWU000325_00019</name>
</gene>
<feature type="domain" description="4Fe-4S ferredoxin-type" evidence="13">
    <location>
        <begin position="100"/>
        <end position="129"/>
    </location>
</feature>
<keyword evidence="5" id="KW-0677">Repeat</keyword>
<evidence type="ECO:0000259" key="13">
    <source>
        <dbReference type="PROSITE" id="PS51379"/>
    </source>
</evidence>
<dbReference type="GeneID" id="84575420"/>
<dbReference type="PANTHER" id="PTHR10849:SF24">
    <property type="entry name" value="NADH-QUINONE OXIDOREDUCTASE SUBUNIT I 2"/>
    <property type="match status" value="1"/>
</dbReference>
<evidence type="ECO:0000313" key="15">
    <source>
        <dbReference type="Proteomes" id="UP000003460"/>
    </source>
</evidence>
<dbReference type="OrthoDB" id="9808559at2"/>
<keyword evidence="8" id="KW-0411">Iron-sulfur</keyword>